<dbReference type="AlphaFoldDB" id="A0A392MKH9"/>
<evidence type="ECO:0000313" key="3">
    <source>
        <dbReference type="EMBL" id="MCH88026.1"/>
    </source>
</evidence>
<feature type="non-terminal residue" evidence="3">
    <location>
        <position position="264"/>
    </location>
</feature>
<dbReference type="InterPro" id="IPR013325">
    <property type="entry name" value="RNA_pol_sigma_r2"/>
</dbReference>
<sequence length="264" mass="29465">MDMVSVHEDNDTSNVDQVARDFRQHLHLLPHLENLLSSSQTGEVDASLTLQLADSLQCNAVSPSKQAASVAENLRSIKADEDADNSISSGLASSSILAEPSLGRNKTVRSTRHRERRAKERKVPKSKVKDNETYLVGKDATQEKLHVQKKINKGLNQNGLLNSFLQSPEAKQLLTFEQECQLVAQIQDLLRLEELKTSLQSQFGREPTLAEWAEGAGLNCRKLKAQLRCGNRSREKLIQANVRMVHYVAKSYQGRGLSLEDLLQ</sequence>
<evidence type="ECO:0000256" key="2">
    <source>
        <dbReference type="SAM" id="MobiDB-lite"/>
    </source>
</evidence>
<dbReference type="PANTHER" id="PTHR30603">
    <property type="entry name" value="RNA POLYMERASE SIGMA FACTOR RPO"/>
    <property type="match status" value="1"/>
</dbReference>
<comment type="similarity">
    <text evidence="1">Belongs to the sigma-70 factor family.</text>
</comment>
<dbReference type="GO" id="GO:0003700">
    <property type="term" value="F:DNA-binding transcription factor activity"/>
    <property type="evidence" value="ECO:0007669"/>
    <property type="project" value="InterPro"/>
</dbReference>
<dbReference type="EMBL" id="LXQA010013358">
    <property type="protein sequence ID" value="MCH88026.1"/>
    <property type="molecule type" value="Genomic_DNA"/>
</dbReference>
<feature type="compositionally biased region" description="Basic and acidic residues" evidence="2">
    <location>
        <begin position="117"/>
        <end position="129"/>
    </location>
</feature>
<comment type="caution">
    <text evidence="3">The sequence shown here is derived from an EMBL/GenBank/DDBJ whole genome shotgun (WGS) entry which is preliminary data.</text>
</comment>
<accession>A0A392MKH9</accession>
<protein>
    <submittedName>
        <fullName evidence="3">RNA polymerase sigma factor sigF chloroplastic-like</fullName>
    </submittedName>
</protein>
<dbReference type="Gene3D" id="1.20.120.1810">
    <property type="match status" value="1"/>
</dbReference>
<dbReference type="SUPFAM" id="SSF88946">
    <property type="entry name" value="Sigma2 domain of RNA polymerase sigma factors"/>
    <property type="match status" value="1"/>
</dbReference>
<feature type="region of interest" description="Disordered" evidence="2">
    <location>
        <begin position="98"/>
        <end position="129"/>
    </location>
</feature>
<gene>
    <name evidence="3" type="ORF">A2U01_0008907</name>
</gene>
<keyword evidence="4" id="KW-1185">Reference proteome</keyword>
<dbReference type="GO" id="GO:0006352">
    <property type="term" value="P:DNA-templated transcription initiation"/>
    <property type="evidence" value="ECO:0007669"/>
    <property type="project" value="InterPro"/>
</dbReference>
<organism evidence="3 4">
    <name type="scientific">Trifolium medium</name>
    <dbReference type="NCBI Taxonomy" id="97028"/>
    <lineage>
        <taxon>Eukaryota</taxon>
        <taxon>Viridiplantae</taxon>
        <taxon>Streptophyta</taxon>
        <taxon>Embryophyta</taxon>
        <taxon>Tracheophyta</taxon>
        <taxon>Spermatophyta</taxon>
        <taxon>Magnoliopsida</taxon>
        <taxon>eudicotyledons</taxon>
        <taxon>Gunneridae</taxon>
        <taxon>Pentapetalae</taxon>
        <taxon>rosids</taxon>
        <taxon>fabids</taxon>
        <taxon>Fabales</taxon>
        <taxon>Fabaceae</taxon>
        <taxon>Papilionoideae</taxon>
        <taxon>50 kb inversion clade</taxon>
        <taxon>NPAAA clade</taxon>
        <taxon>Hologalegina</taxon>
        <taxon>IRL clade</taxon>
        <taxon>Trifolieae</taxon>
        <taxon>Trifolium</taxon>
    </lineage>
</organism>
<evidence type="ECO:0000313" key="4">
    <source>
        <dbReference type="Proteomes" id="UP000265520"/>
    </source>
</evidence>
<reference evidence="3 4" key="1">
    <citation type="journal article" date="2018" name="Front. Plant Sci.">
        <title>Red Clover (Trifolium pratense) and Zigzag Clover (T. medium) - A Picture of Genomic Similarities and Differences.</title>
        <authorList>
            <person name="Dluhosova J."/>
            <person name="Istvanek J."/>
            <person name="Nedelnik J."/>
            <person name="Repkova J."/>
        </authorList>
    </citation>
    <scope>NUCLEOTIDE SEQUENCE [LARGE SCALE GENOMIC DNA]</scope>
    <source>
        <strain evidence="4">cv. 10/8</strain>
        <tissue evidence="3">Leaf</tissue>
    </source>
</reference>
<proteinExistence type="inferred from homology"/>
<evidence type="ECO:0000256" key="1">
    <source>
        <dbReference type="ARBA" id="ARBA00007788"/>
    </source>
</evidence>
<dbReference type="PANTHER" id="PTHR30603:SF50">
    <property type="entry name" value="RNA POLYMERASE SIGMA-70 LIKE DOMAIN, RNA POLYMERASE SIGMA-B_F_G TYPE-RELATED"/>
    <property type="match status" value="1"/>
</dbReference>
<dbReference type="InterPro" id="IPR050239">
    <property type="entry name" value="Sigma-70_RNA_pol_init_factors"/>
</dbReference>
<name>A0A392MKH9_9FABA</name>
<dbReference type="Proteomes" id="UP000265520">
    <property type="component" value="Unassembled WGS sequence"/>
</dbReference>
<feature type="compositionally biased region" description="Basic residues" evidence="2">
    <location>
        <begin position="106"/>
        <end position="116"/>
    </location>
</feature>